<dbReference type="Gene3D" id="3.40.50.150">
    <property type="entry name" value="Vaccinia Virus protein VP39"/>
    <property type="match status" value="1"/>
</dbReference>
<comment type="subunit">
    <text evidence="1">Monomer.</text>
</comment>
<sequence length="284" mass="31303">MLSYLHGFHAGNHADVFKHSVLTLLLQALTVKPKPLTYLETHAGAGVYDLHSAQAHKTGEFGAGIGRLWAQRAEFPELSAYFSAIAALNPAGGFARYPGSPQLARYGLRDADHLILMELHPTEAQKLRHTLGGDARIHIHQRDGFEGLPALLPPTPPRGLVLIDPPYEVKNDVRQVVTAVIAAHQRWAGGCYVIWYPRLAVQRDQSAQLLKELARYFPEFLIAELWTRLPADEFGMHGSGLAFINPPWQFAAQLQLLLPRLAAALAVTPEKLPNGGWSVKTVTK</sequence>
<dbReference type="EC" id="2.1.1.266" evidence="1"/>
<keyword evidence="1 2" id="KW-0808">Transferase</keyword>
<gene>
    <name evidence="1" type="primary">rlmJ</name>
    <name evidence="2" type="ORF">CXB77_17500</name>
</gene>
<dbReference type="GO" id="GO:0005829">
    <property type="term" value="C:cytosol"/>
    <property type="evidence" value="ECO:0007669"/>
    <property type="project" value="TreeGrafter"/>
</dbReference>
<evidence type="ECO:0000313" key="3">
    <source>
        <dbReference type="Proteomes" id="UP000239936"/>
    </source>
</evidence>
<feature type="binding site" evidence="1">
    <location>
        <position position="19"/>
    </location>
    <ligand>
        <name>S-adenosyl-L-methionine</name>
        <dbReference type="ChEBI" id="CHEBI:59789"/>
    </ligand>
</feature>
<dbReference type="InterPro" id="IPR029063">
    <property type="entry name" value="SAM-dependent_MTases_sf"/>
</dbReference>
<dbReference type="GO" id="GO:0036307">
    <property type="term" value="F:23S rRNA (adenine(2030)-N(6))-methyltransferase activity"/>
    <property type="evidence" value="ECO:0007669"/>
    <property type="project" value="UniProtKB-UniRule"/>
</dbReference>
<proteinExistence type="inferred from homology"/>
<protein>
    <recommendedName>
        <fullName evidence="1">Ribosomal RNA large subunit methyltransferase J</fullName>
        <ecNumber evidence="1">2.1.1.266</ecNumber>
    </recommendedName>
    <alternativeName>
        <fullName evidence="1">23S rRNA (adenine(2030)-N6)-methyltransferase</fullName>
    </alternativeName>
    <alternativeName>
        <fullName evidence="1">23S rRNA m6A2030 methyltransferase</fullName>
    </alternativeName>
</protein>
<comment type="caution">
    <text evidence="2">The sequence shown here is derived from an EMBL/GenBank/DDBJ whole genome shotgun (WGS) entry which is preliminary data.</text>
</comment>
<dbReference type="Pfam" id="PF04378">
    <property type="entry name" value="RsmJ"/>
    <property type="match status" value="1"/>
</dbReference>
<comment type="function">
    <text evidence="1">Specifically methylates the adenine in position 2030 of 23S rRNA.</text>
</comment>
<accession>A0A2S7XNF8</accession>
<feature type="binding site" evidence="1">
    <location>
        <position position="164"/>
    </location>
    <ligand>
        <name>S-adenosyl-L-methionine</name>
        <dbReference type="ChEBI" id="CHEBI:59789"/>
    </ligand>
</feature>
<keyword evidence="3" id="KW-1185">Reference proteome</keyword>
<feature type="binding site" evidence="1">
    <location>
        <position position="100"/>
    </location>
    <ligand>
        <name>S-adenosyl-L-methionine</name>
        <dbReference type="ChEBI" id="CHEBI:59789"/>
    </ligand>
</feature>
<feature type="active site" description="Proton acceptor" evidence="1">
    <location>
        <position position="164"/>
    </location>
</feature>
<dbReference type="Proteomes" id="UP000239936">
    <property type="component" value="Unassembled WGS sequence"/>
</dbReference>
<feature type="binding site" evidence="1">
    <location>
        <position position="42"/>
    </location>
    <ligand>
        <name>S-adenosyl-L-methionine</name>
        <dbReference type="ChEBI" id="CHEBI:59789"/>
    </ligand>
</feature>
<dbReference type="GO" id="GO:0070475">
    <property type="term" value="P:rRNA base methylation"/>
    <property type="evidence" value="ECO:0007669"/>
    <property type="project" value="UniProtKB-UniRule"/>
</dbReference>
<organism evidence="2 3">
    <name type="scientific">Chromatium okenii</name>
    <dbReference type="NCBI Taxonomy" id="61644"/>
    <lineage>
        <taxon>Bacteria</taxon>
        <taxon>Pseudomonadati</taxon>
        <taxon>Pseudomonadota</taxon>
        <taxon>Gammaproteobacteria</taxon>
        <taxon>Chromatiales</taxon>
        <taxon>Chromatiaceae</taxon>
        <taxon>Chromatium</taxon>
    </lineage>
</organism>
<comment type="catalytic activity">
    <reaction evidence="1">
        <text>adenosine(2030) in 23S rRNA + S-adenosyl-L-methionine = N(6)-methyladenosine(2030) in 23S rRNA + S-adenosyl-L-homocysteine + H(+)</text>
        <dbReference type="Rhea" id="RHEA:43736"/>
        <dbReference type="Rhea" id="RHEA-COMP:10668"/>
        <dbReference type="Rhea" id="RHEA-COMP:10669"/>
        <dbReference type="ChEBI" id="CHEBI:15378"/>
        <dbReference type="ChEBI" id="CHEBI:57856"/>
        <dbReference type="ChEBI" id="CHEBI:59789"/>
        <dbReference type="ChEBI" id="CHEBI:74411"/>
        <dbReference type="ChEBI" id="CHEBI:74449"/>
        <dbReference type="EC" id="2.1.1.266"/>
    </reaction>
</comment>
<keyword evidence="1 2" id="KW-0489">Methyltransferase</keyword>
<keyword evidence="1" id="KW-0949">S-adenosyl-L-methionine</keyword>
<evidence type="ECO:0000313" key="2">
    <source>
        <dbReference type="EMBL" id="PQJ94921.1"/>
    </source>
</evidence>
<comment type="similarity">
    <text evidence="1">Belongs to the RlmJ family.</text>
</comment>
<dbReference type="PANTHER" id="PTHR37426">
    <property type="entry name" value="RIBOSOMAL RNA LARGE SUBUNIT METHYLTRANSFERASE J"/>
    <property type="match status" value="1"/>
</dbReference>
<keyword evidence="1" id="KW-0694">RNA-binding</keyword>
<feature type="binding site" evidence="1">
    <location>
        <position position="118"/>
    </location>
    <ligand>
        <name>S-adenosyl-L-methionine</name>
        <dbReference type="ChEBI" id="CHEBI:59789"/>
    </ligand>
</feature>
<feature type="binding site" evidence="1">
    <location>
        <begin position="143"/>
        <end position="144"/>
    </location>
    <ligand>
        <name>S-adenosyl-L-methionine</name>
        <dbReference type="ChEBI" id="CHEBI:59789"/>
    </ligand>
</feature>
<reference evidence="2 3" key="1">
    <citation type="submission" date="2018-01" db="EMBL/GenBank/DDBJ databases">
        <title>The complete genome sequence of Chromatium okenii LaCa, a purple sulfur bacterium with a turbulent life.</title>
        <authorList>
            <person name="Luedin S.M."/>
            <person name="Liechti N."/>
            <person name="Storelli N."/>
            <person name="Danza F."/>
            <person name="Wittwer M."/>
            <person name="Pothier J.F."/>
            <person name="Tonolla M.A."/>
        </authorList>
    </citation>
    <scope>NUCLEOTIDE SEQUENCE [LARGE SCALE GENOMIC DNA]</scope>
    <source>
        <strain evidence="2 3">LaCa</strain>
    </source>
</reference>
<dbReference type="EMBL" id="PPGH01000038">
    <property type="protein sequence ID" value="PQJ94921.1"/>
    <property type="molecule type" value="Genomic_DNA"/>
</dbReference>
<dbReference type="GO" id="GO:0003723">
    <property type="term" value="F:RNA binding"/>
    <property type="evidence" value="ECO:0007669"/>
    <property type="project" value="UniProtKB-UniRule"/>
</dbReference>
<dbReference type="InterPro" id="IPR007473">
    <property type="entry name" value="RlmJ"/>
</dbReference>
<dbReference type="AlphaFoldDB" id="A0A2S7XNF8"/>
<feature type="site" description="Interaction with substrate rRNA" evidence="1">
    <location>
        <position position="4"/>
    </location>
</feature>
<name>A0A2S7XNF8_9GAMM</name>
<keyword evidence="1" id="KW-0698">rRNA processing</keyword>
<dbReference type="RefSeq" id="WP_105074890.1">
    <property type="nucleotide sequence ID" value="NZ_JAFLKP010000126.1"/>
</dbReference>
<dbReference type="SUPFAM" id="SSF53335">
    <property type="entry name" value="S-adenosyl-L-methionine-dependent methyltransferases"/>
    <property type="match status" value="1"/>
</dbReference>
<evidence type="ECO:0000256" key="1">
    <source>
        <dbReference type="HAMAP-Rule" id="MF_00934"/>
    </source>
</evidence>
<dbReference type="HAMAP" id="MF_00934">
    <property type="entry name" value="23SrRNA_methyltr_J"/>
    <property type="match status" value="1"/>
</dbReference>
<dbReference type="OrthoDB" id="9791274at2"/>
<dbReference type="PANTHER" id="PTHR37426:SF1">
    <property type="entry name" value="RIBOSOMAL RNA LARGE SUBUNIT METHYLTRANSFERASE J"/>
    <property type="match status" value="1"/>
</dbReference>